<keyword evidence="5" id="KW-0472">Membrane</keyword>
<evidence type="ECO:0000313" key="7">
    <source>
        <dbReference type="EMBL" id="TPR53135.1"/>
    </source>
</evidence>
<keyword evidence="2" id="KW-0680">Restriction system</keyword>
<evidence type="ECO:0000256" key="4">
    <source>
        <dbReference type="ARBA" id="ARBA00038652"/>
    </source>
</evidence>
<dbReference type="Proteomes" id="UP000316851">
    <property type="component" value="Unassembled WGS sequence"/>
</dbReference>
<dbReference type="Gene3D" id="3.90.220.20">
    <property type="entry name" value="DNA methylase specificity domains"/>
    <property type="match status" value="1"/>
</dbReference>
<keyword evidence="8" id="KW-1185">Reference proteome</keyword>
<evidence type="ECO:0000256" key="2">
    <source>
        <dbReference type="ARBA" id="ARBA00022747"/>
    </source>
</evidence>
<sequence length="187" mass="21692">MLIKRGSSPRPISEYITKEKNGYNWIKISDAPKYGEYITKTKEKIRPEGLAKTLLVEKGDLILSNSMSFGKPYIVNICGCIHDGWLLIRNEKNIIDTKFLSALLSTTKMFKAYKMLAAGSTVNNLNKNLINKLNVKTPQIIEQKIISQIFEKFNFLITLHQSYWLCFFFIISCNFLKFKNYFLAERK</sequence>
<organism evidence="7 8">
    <name type="scientific">Metamycoplasma neophronis</name>
    <dbReference type="NCBI Taxonomy" id="872983"/>
    <lineage>
        <taxon>Bacteria</taxon>
        <taxon>Bacillati</taxon>
        <taxon>Mycoplasmatota</taxon>
        <taxon>Mycoplasmoidales</taxon>
        <taxon>Metamycoplasmataceae</taxon>
        <taxon>Metamycoplasma</taxon>
    </lineage>
</organism>
<keyword evidence="5" id="KW-0812">Transmembrane</keyword>
<evidence type="ECO:0000256" key="1">
    <source>
        <dbReference type="ARBA" id="ARBA00010923"/>
    </source>
</evidence>
<dbReference type="PANTHER" id="PTHR43140:SF1">
    <property type="entry name" value="TYPE I RESTRICTION ENZYME ECOKI SPECIFICITY SUBUNIT"/>
    <property type="match status" value="1"/>
</dbReference>
<accession>A0ABY2Z3T0</accession>
<dbReference type="PANTHER" id="PTHR43140">
    <property type="entry name" value="TYPE-1 RESTRICTION ENZYME ECOKI SPECIFICITY PROTEIN"/>
    <property type="match status" value="1"/>
</dbReference>
<proteinExistence type="inferred from homology"/>
<comment type="similarity">
    <text evidence="1">Belongs to the type-I restriction system S methylase family.</text>
</comment>
<comment type="subunit">
    <text evidence="4">The methyltransferase is composed of M and S polypeptides.</text>
</comment>
<comment type="caution">
    <text evidence="7">The sequence shown here is derived from an EMBL/GenBank/DDBJ whole genome shotgun (WGS) entry which is preliminary data.</text>
</comment>
<keyword evidence="7" id="KW-0255">Endonuclease</keyword>
<keyword evidence="3" id="KW-0238">DNA-binding</keyword>
<evidence type="ECO:0000259" key="6">
    <source>
        <dbReference type="Pfam" id="PF01420"/>
    </source>
</evidence>
<feature type="transmembrane region" description="Helical" evidence="5">
    <location>
        <begin position="162"/>
        <end position="178"/>
    </location>
</feature>
<dbReference type="InterPro" id="IPR044946">
    <property type="entry name" value="Restrct_endonuc_typeI_TRD_sf"/>
</dbReference>
<gene>
    <name evidence="7" type="ORF">FJR74_03045</name>
</gene>
<dbReference type="Pfam" id="PF01420">
    <property type="entry name" value="Methylase_S"/>
    <property type="match status" value="1"/>
</dbReference>
<dbReference type="InterPro" id="IPR051212">
    <property type="entry name" value="Type-I_RE_S_subunit"/>
</dbReference>
<name>A0ABY2Z3T0_9BACT</name>
<evidence type="ECO:0000256" key="5">
    <source>
        <dbReference type="SAM" id="Phobius"/>
    </source>
</evidence>
<evidence type="ECO:0000313" key="8">
    <source>
        <dbReference type="Proteomes" id="UP000316851"/>
    </source>
</evidence>
<feature type="domain" description="Type I restriction modification DNA specificity" evidence="6">
    <location>
        <begin position="10"/>
        <end position="160"/>
    </location>
</feature>
<protein>
    <submittedName>
        <fullName evidence="7">Restriction endonuclease subunit S</fullName>
    </submittedName>
</protein>
<dbReference type="GO" id="GO:0004519">
    <property type="term" value="F:endonuclease activity"/>
    <property type="evidence" value="ECO:0007669"/>
    <property type="project" value="UniProtKB-KW"/>
</dbReference>
<evidence type="ECO:0000256" key="3">
    <source>
        <dbReference type="ARBA" id="ARBA00023125"/>
    </source>
</evidence>
<dbReference type="InterPro" id="IPR000055">
    <property type="entry name" value="Restrct_endonuc_typeI_TRD"/>
</dbReference>
<keyword evidence="7" id="KW-0378">Hydrolase</keyword>
<reference evidence="7" key="1">
    <citation type="submission" date="2019-06" db="EMBL/GenBank/DDBJ databases">
        <title>Mycoplasma neophronis type strain whole genome sequence.</title>
        <authorList>
            <person name="Spergser J."/>
        </authorList>
    </citation>
    <scope>NUCLEOTIDE SEQUENCE [LARGE SCALE GENOMIC DNA]</scope>
    <source>
        <strain evidence="7">DSM 24097</strain>
    </source>
</reference>
<keyword evidence="5" id="KW-1133">Transmembrane helix</keyword>
<dbReference type="EMBL" id="VHHP01000014">
    <property type="protein sequence ID" value="TPR53135.1"/>
    <property type="molecule type" value="Genomic_DNA"/>
</dbReference>
<keyword evidence="7" id="KW-0540">Nuclease</keyword>
<dbReference type="SUPFAM" id="SSF116734">
    <property type="entry name" value="DNA methylase specificity domain"/>
    <property type="match status" value="1"/>
</dbReference>